<gene>
    <name evidence="2" type="ORF">SAMN04487766_103112</name>
</gene>
<dbReference type="GO" id="GO:0016787">
    <property type="term" value="F:hydrolase activity"/>
    <property type="evidence" value="ECO:0007669"/>
    <property type="project" value="InterPro"/>
</dbReference>
<dbReference type="InterPro" id="IPR027417">
    <property type="entry name" value="P-loop_NTPase"/>
</dbReference>
<dbReference type="SUPFAM" id="SSF52540">
    <property type="entry name" value="P-loop containing nucleoside triphosphate hydrolases"/>
    <property type="match status" value="1"/>
</dbReference>
<reference evidence="2 3" key="1">
    <citation type="submission" date="2016-10" db="EMBL/GenBank/DDBJ databases">
        <authorList>
            <person name="de Groot N.N."/>
        </authorList>
    </citation>
    <scope>NUCLEOTIDE SEQUENCE [LARGE SCALE GENOMIC DNA]</scope>
    <source>
        <strain evidence="2 3">KPR-7B</strain>
    </source>
</reference>
<dbReference type="GO" id="GO:0005524">
    <property type="term" value="F:ATP binding"/>
    <property type="evidence" value="ECO:0007669"/>
    <property type="project" value="InterPro"/>
</dbReference>
<evidence type="ECO:0000259" key="1">
    <source>
        <dbReference type="PROSITE" id="PS51192"/>
    </source>
</evidence>
<name>A0A1G9TRQ5_9ACTO</name>
<dbReference type="Pfam" id="PF04851">
    <property type="entry name" value="ResIII"/>
    <property type="match status" value="1"/>
</dbReference>
<dbReference type="SMART" id="SM00487">
    <property type="entry name" value="DEXDc"/>
    <property type="match status" value="1"/>
</dbReference>
<organism evidence="2 3">
    <name type="scientific">Actinomyces ruminicola</name>
    <dbReference type="NCBI Taxonomy" id="332524"/>
    <lineage>
        <taxon>Bacteria</taxon>
        <taxon>Bacillati</taxon>
        <taxon>Actinomycetota</taxon>
        <taxon>Actinomycetes</taxon>
        <taxon>Actinomycetales</taxon>
        <taxon>Actinomycetaceae</taxon>
        <taxon>Actinomyces</taxon>
    </lineage>
</organism>
<evidence type="ECO:0000313" key="2">
    <source>
        <dbReference type="EMBL" id="SDM50407.1"/>
    </source>
</evidence>
<evidence type="ECO:0000313" key="3">
    <source>
        <dbReference type="Proteomes" id="UP000199671"/>
    </source>
</evidence>
<feature type="domain" description="Helicase ATP-binding" evidence="1">
    <location>
        <begin position="45"/>
        <end position="283"/>
    </location>
</feature>
<dbReference type="InterPro" id="IPR006935">
    <property type="entry name" value="Helicase/UvrB_N"/>
</dbReference>
<proteinExistence type="predicted"/>
<dbReference type="PANTHER" id="PTHR47396">
    <property type="entry name" value="TYPE I RESTRICTION ENZYME ECOKI R PROTEIN"/>
    <property type="match status" value="1"/>
</dbReference>
<dbReference type="GO" id="GO:0005829">
    <property type="term" value="C:cytosol"/>
    <property type="evidence" value="ECO:0007669"/>
    <property type="project" value="TreeGrafter"/>
</dbReference>
<dbReference type="CDD" id="cd18785">
    <property type="entry name" value="SF2_C"/>
    <property type="match status" value="1"/>
</dbReference>
<dbReference type="GO" id="GO:0003677">
    <property type="term" value="F:DNA binding"/>
    <property type="evidence" value="ECO:0007669"/>
    <property type="project" value="InterPro"/>
</dbReference>
<dbReference type="EMBL" id="FNHU01000003">
    <property type="protein sequence ID" value="SDM50407.1"/>
    <property type="molecule type" value="Genomic_DNA"/>
</dbReference>
<dbReference type="PROSITE" id="PS51192">
    <property type="entry name" value="HELICASE_ATP_BIND_1"/>
    <property type="match status" value="1"/>
</dbReference>
<dbReference type="SMART" id="SM00382">
    <property type="entry name" value="AAA"/>
    <property type="match status" value="1"/>
</dbReference>
<dbReference type="PANTHER" id="PTHR47396:SF1">
    <property type="entry name" value="ATP-DEPENDENT HELICASE IRC3-RELATED"/>
    <property type="match status" value="1"/>
</dbReference>
<dbReference type="InterPro" id="IPR003593">
    <property type="entry name" value="AAA+_ATPase"/>
</dbReference>
<dbReference type="InterPro" id="IPR050742">
    <property type="entry name" value="Helicase_Restrict-Modif_Enz"/>
</dbReference>
<dbReference type="Proteomes" id="UP000199671">
    <property type="component" value="Unassembled WGS sequence"/>
</dbReference>
<dbReference type="AlphaFoldDB" id="A0A1G9TRQ5"/>
<protein>
    <submittedName>
        <fullName evidence="2">Type III restriction enzyme, res subunit</fullName>
    </submittedName>
</protein>
<dbReference type="Gene3D" id="3.40.50.300">
    <property type="entry name" value="P-loop containing nucleotide triphosphate hydrolases"/>
    <property type="match status" value="2"/>
</dbReference>
<dbReference type="InterPro" id="IPR014001">
    <property type="entry name" value="Helicase_ATP-bd"/>
</dbReference>
<sequence>MYVTWCRRHYPGMKRTPSGEHQPRPLREWSLAVPLRGYQADLMRAVDPADGARLHLVAPPGSGKTLIGLALARANGRRALVLTPTTVIREQWCEQARTHLRTPDGRAPSIRDTCENPADDAAPAGLTVLTYQSLSVVDTSVRWRDAARKRWLEELTASGQAPGRAETWLEELSRTNSAAYRSGISRRASAMRAALASLDIDHLASLLRPTARARLDALVDERVATIVVDECHHLRAHWAAVVHYLLARLKAVGARPTLIGLTATLPSAEDGSRRRYQTLLGDVDYEIPIPAVVRAGSLAPSRNLVRFTLPDASERAFLTSAGAELSHRVDQLLLSPDGVQFLADAVAPAPGTASSPGDVHEDALAARMVAGFDSDPLSATAAAALLTQRLGAYAPTELTTALVPLLPTTGLLGVDEVLELLGRYALARLLPDPGRRSQWQDVEELLAGYGYHLTDSGLRAGRSPQDVVCAASRAKDTAVVDILRAEHACLGRRLRAVVVTDAAEHSAVHRALDVLAGSAAAGTRRPPGGALRCYETILSDAVVRGLHPVLLTGRHLQLASGDGDLLDHLRAATGLALPAADDGWIVRVRGPEAGAARLVGAVGELVVQGAVRLVVGTRGLLGEGWDCPSVNTLIDLTTVTTATSVQQLRGRTLRLDPAWPGKSAHNWSVTCLLPPQTGAGSGSDLERLRRRHDYLWSAVPSADGTVETASIRTGLSAALTPEQRHILATVHDGADAEAVRALNAATPLGPREREGSAWLAPLSDDGHAFRRSPAPLGAGQEARAVLLTCAAGMLRRGDPARFWYGAARSVMAGLRAGGRPHTTRLAALVLEETETGVRVAFSGGTENERRLAADTLVALASPPRSNPRFVLEVPRWTLRKATAPGRLRRLLGRALDAVERARGRERLYLAVPRILGRSREVVAAFVEAWQREVGPCSLHLVREEADLEALIAARGRLGAGELVDVACERVWID</sequence>
<accession>A0A1G9TRQ5</accession>